<evidence type="ECO:0000256" key="1">
    <source>
        <dbReference type="SAM" id="SignalP"/>
    </source>
</evidence>
<dbReference type="Proteomes" id="UP001438292">
    <property type="component" value="Unassembled WGS sequence"/>
</dbReference>
<sequence length="131" mass="13479">MSANPLKWLALAGLALALPAAAETVDSFARGALSSSGGMPPLPAAGAAPALPGPGGEAAAQPFDLMFIQSRGKVRKAYIVVGGKYGRAVQAGDMLQEWKIAAVGEDYVDMARRGKRTRLLMDAGAAISEPR</sequence>
<proteinExistence type="predicted"/>
<dbReference type="EMBL" id="JBDQQU010000013">
    <property type="protein sequence ID" value="MEO3955898.1"/>
    <property type="molecule type" value="Genomic_DNA"/>
</dbReference>
<evidence type="ECO:0000313" key="2">
    <source>
        <dbReference type="EMBL" id="MEO3955898.1"/>
    </source>
</evidence>
<protein>
    <recommendedName>
        <fullName evidence="4">Pilus assembly protein PilP</fullName>
    </recommendedName>
</protein>
<feature type="signal peptide" evidence="1">
    <location>
        <begin position="1"/>
        <end position="22"/>
    </location>
</feature>
<comment type="caution">
    <text evidence="2">The sequence shown here is derived from an EMBL/GenBank/DDBJ whole genome shotgun (WGS) entry which is preliminary data.</text>
</comment>
<gene>
    <name evidence="2" type="ORF">ABH309_15710</name>
</gene>
<name>A0ABV0H750_9NEIS</name>
<dbReference type="RefSeq" id="WP_166440445.1">
    <property type="nucleotide sequence ID" value="NZ_CP197095.1"/>
</dbReference>
<reference evidence="2 3" key="1">
    <citation type="submission" date="2024-05" db="EMBL/GenBank/DDBJ databases">
        <authorList>
            <person name="De Oliveira J.P."/>
            <person name="Noriler S.A."/>
            <person name="De Oliveira A.G."/>
            <person name="Sipoli D.S."/>
        </authorList>
    </citation>
    <scope>NUCLEOTIDE SEQUENCE [LARGE SCALE GENOMIC DNA]</scope>
    <source>
        <strain evidence="2 3">LABIM186</strain>
    </source>
</reference>
<dbReference type="GeneID" id="97477050"/>
<evidence type="ECO:0008006" key="4">
    <source>
        <dbReference type="Google" id="ProtNLM"/>
    </source>
</evidence>
<keyword evidence="1" id="KW-0732">Signal</keyword>
<accession>A0ABV0H750</accession>
<organism evidence="2 3">
    <name type="scientific">Chromobacterium piscinae</name>
    <dbReference type="NCBI Taxonomy" id="686831"/>
    <lineage>
        <taxon>Bacteria</taxon>
        <taxon>Pseudomonadati</taxon>
        <taxon>Pseudomonadota</taxon>
        <taxon>Betaproteobacteria</taxon>
        <taxon>Neisseriales</taxon>
        <taxon>Chromobacteriaceae</taxon>
        <taxon>Chromobacterium</taxon>
    </lineage>
</organism>
<feature type="chain" id="PRO_5047300408" description="Pilus assembly protein PilP" evidence="1">
    <location>
        <begin position="23"/>
        <end position="131"/>
    </location>
</feature>
<keyword evidence="3" id="KW-1185">Reference proteome</keyword>
<evidence type="ECO:0000313" key="3">
    <source>
        <dbReference type="Proteomes" id="UP001438292"/>
    </source>
</evidence>